<evidence type="ECO:0000256" key="1">
    <source>
        <dbReference type="ARBA" id="ARBA00001974"/>
    </source>
</evidence>
<keyword evidence="9" id="KW-1185">Reference proteome</keyword>
<reference evidence="8 9" key="1">
    <citation type="submission" date="2018-05" db="EMBL/GenBank/DDBJ databases">
        <title>Genome sequencing and assembly of the regulated plant pathogen Lachnellula willkommii and related sister species for the development of diagnostic species identification markers.</title>
        <authorList>
            <person name="Giroux E."/>
            <person name="Bilodeau G."/>
        </authorList>
    </citation>
    <scope>NUCLEOTIDE SEQUENCE [LARGE SCALE GENOMIC DNA]</scope>
    <source>
        <strain evidence="8 9">CBS 268.59</strain>
    </source>
</reference>
<evidence type="ECO:0000256" key="2">
    <source>
        <dbReference type="ARBA" id="ARBA00005995"/>
    </source>
</evidence>
<keyword evidence="6" id="KW-0285">Flavoprotein</keyword>
<dbReference type="InterPro" id="IPR001613">
    <property type="entry name" value="Flavin_amine_oxidase"/>
</dbReference>
<organism evidence="8 9">
    <name type="scientific">Lachnellula suecica</name>
    <dbReference type="NCBI Taxonomy" id="602035"/>
    <lineage>
        <taxon>Eukaryota</taxon>
        <taxon>Fungi</taxon>
        <taxon>Dikarya</taxon>
        <taxon>Ascomycota</taxon>
        <taxon>Pezizomycotina</taxon>
        <taxon>Leotiomycetes</taxon>
        <taxon>Helotiales</taxon>
        <taxon>Lachnaceae</taxon>
        <taxon>Lachnellula</taxon>
    </lineage>
</organism>
<dbReference type="SUPFAM" id="SSF54373">
    <property type="entry name" value="FAD-linked reductases, C-terminal domain"/>
    <property type="match status" value="1"/>
</dbReference>
<comment type="cofactor">
    <cofactor evidence="1 6">
        <name>FAD</name>
        <dbReference type="ChEBI" id="CHEBI:57692"/>
    </cofactor>
</comment>
<accession>A0A8T9BZ92</accession>
<dbReference type="AlphaFoldDB" id="A0A8T9BZ92"/>
<dbReference type="InterPro" id="IPR036188">
    <property type="entry name" value="FAD/NAD-bd_sf"/>
</dbReference>
<proteinExistence type="inferred from homology"/>
<name>A0A8T9BZ92_9HELO</name>
<dbReference type="EMBL" id="QGMK01001392">
    <property type="protein sequence ID" value="TVY68866.1"/>
    <property type="molecule type" value="Genomic_DNA"/>
</dbReference>
<dbReference type="Pfam" id="PF01593">
    <property type="entry name" value="Amino_oxidase"/>
    <property type="match status" value="1"/>
</dbReference>
<dbReference type="PANTHER" id="PTHR43563">
    <property type="entry name" value="AMINE OXIDASE"/>
    <property type="match status" value="1"/>
</dbReference>
<evidence type="ECO:0000259" key="7">
    <source>
        <dbReference type="Pfam" id="PF01593"/>
    </source>
</evidence>
<gene>
    <name evidence="8" type="primary">MAOB</name>
    <name evidence="8" type="ORF">LSUE1_G005830</name>
</gene>
<evidence type="ECO:0000256" key="5">
    <source>
        <dbReference type="PIRSR" id="PIRSR601613-1"/>
    </source>
</evidence>
<dbReference type="EC" id="1.4.3.-" evidence="6"/>
<dbReference type="GO" id="GO:0097621">
    <property type="term" value="F:monoamine oxidase activity"/>
    <property type="evidence" value="ECO:0007669"/>
    <property type="project" value="UniProtKB-EC"/>
</dbReference>
<evidence type="ECO:0000313" key="9">
    <source>
        <dbReference type="Proteomes" id="UP000469558"/>
    </source>
</evidence>
<dbReference type="InterPro" id="IPR050703">
    <property type="entry name" value="Flavin_MAO"/>
</dbReference>
<evidence type="ECO:0000256" key="4">
    <source>
        <dbReference type="ARBA" id="ARBA00048448"/>
    </source>
</evidence>
<comment type="caution">
    <text evidence="8">The sequence shown here is derived from an EMBL/GenBank/DDBJ whole genome shotgun (WGS) entry which is preliminary data.</text>
</comment>
<evidence type="ECO:0000256" key="3">
    <source>
        <dbReference type="ARBA" id="ARBA00023002"/>
    </source>
</evidence>
<keyword evidence="6" id="KW-0274">FAD</keyword>
<comment type="similarity">
    <text evidence="2 6">Belongs to the flavin monoamine oxidase family.</text>
</comment>
<dbReference type="PRINTS" id="PR00757">
    <property type="entry name" value="AMINEOXDASEF"/>
</dbReference>
<dbReference type="PANTHER" id="PTHR43563:SF14">
    <property type="entry name" value="AMINE OXIDASE"/>
    <property type="match status" value="1"/>
</dbReference>
<dbReference type="Gene3D" id="3.50.50.60">
    <property type="entry name" value="FAD/NAD(P)-binding domain"/>
    <property type="match status" value="1"/>
</dbReference>
<sequence length="293" mass="32136">MVGVEANELSAQFFIEYNGKGGGLKTLRSDQKGGGQYLRFRKGTQQVAHGLAGLLSPDTIQLSTPVTAITDTRSSVIVTSQSGKCYTGRKLILSIPTPLYKDLVFSPPLSGDKLVFASGTQHGYYSKMILCYASPWWTKDNRCGLAISYQTPVCVIRDTSVAADDHYCLTCFIGGEPGRVWSRLPQHERRSQVLKQVSRIYREDVEVFKPIEIFEQEWSKEEWSKGAPCPVAGPGLLTKAGAALKQSYGNLHFVGTETSDVWSGYMEGAVRSGIRGAKEVVESLAVERLSAKL</sequence>
<protein>
    <recommendedName>
        <fullName evidence="6">Amine oxidase</fullName>
        <ecNumber evidence="6">1.4.3.-</ecNumber>
    </recommendedName>
</protein>
<evidence type="ECO:0000256" key="6">
    <source>
        <dbReference type="RuleBase" id="RU362067"/>
    </source>
</evidence>
<feature type="domain" description="Amine oxidase" evidence="7">
    <location>
        <begin position="20"/>
        <end position="280"/>
    </location>
</feature>
<dbReference type="Proteomes" id="UP000469558">
    <property type="component" value="Unassembled WGS sequence"/>
</dbReference>
<dbReference type="SUPFAM" id="SSF51905">
    <property type="entry name" value="FAD/NAD(P)-binding domain"/>
    <property type="match status" value="1"/>
</dbReference>
<feature type="binding site" evidence="5">
    <location>
        <position position="172"/>
    </location>
    <ligand>
        <name>substrate</name>
    </ligand>
</feature>
<dbReference type="InterPro" id="IPR002937">
    <property type="entry name" value="Amino_oxidase"/>
</dbReference>
<feature type="binding site" evidence="5">
    <location>
        <position position="66"/>
    </location>
    <ligand>
        <name>FAD</name>
        <dbReference type="ChEBI" id="CHEBI:57692"/>
    </ligand>
</feature>
<feature type="binding site" evidence="5">
    <location>
        <position position="257"/>
    </location>
    <ligand>
        <name>FAD</name>
        <dbReference type="ChEBI" id="CHEBI:57692"/>
    </ligand>
</feature>
<dbReference type="OrthoDB" id="5046242at2759"/>
<evidence type="ECO:0000313" key="8">
    <source>
        <dbReference type="EMBL" id="TVY68866.1"/>
    </source>
</evidence>
<comment type="catalytic activity">
    <reaction evidence="4">
        <text>a secondary aliphatic amine + O2 + H2O = a primary amine + an aldehyde + H2O2</text>
        <dbReference type="Rhea" id="RHEA:26414"/>
        <dbReference type="ChEBI" id="CHEBI:15377"/>
        <dbReference type="ChEBI" id="CHEBI:15379"/>
        <dbReference type="ChEBI" id="CHEBI:16240"/>
        <dbReference type="ChEBI" id="CHEBI:17478"/>
        <dbReference type="ChEBI" id="CHEBI:58855"/>
        <dbReference type="ChEBI" id="CHEBI:65296"/>
        <dbReference type="EC" id="1.4.3.4"/>
    </reaction>
</comment>
<keyword evidence="3 6" id="KW-0560">Oxidoreductase</keyword>